<feature type="transmembrane region" description="Helical" evidence="1">
    <location>
        <begin position="101"/>
        <end position="118"/>
    </location>
</feature>
<name>A0A376BTT1_9NEIS</name>
<feature type="transmembrane region" description="Helical" evidence="1">
    <location>
        <begin position="31"/>
        <end position="51"/>
    </location>
</feature>
<evidence type="ECO:0000313" key="3">
    <source>
        <dbReference type="Proteomes" id="UP000254209"/>
    </source>
</evidence>
<feature type="transmembrane region" description="Helical" evidence="1">
    <location>
        <begin position="7"/>
        <end position="25"/>
    </location>
</feature>
<keyword evidence="1" id="KW-1133">Transmembrane helix</keyword>
<dbReference type="AlphaFoldDB" id="A0A376BTT1"/>
<keyword evidence="3" id="KW-1185">Reference proteome</keyword>
<reference evidence="2 3" key="1">
    <citation type="submission" date="2018-06" db="EMBL/GenBank/DDBJ databases">
        <authorList>
            <consortium name="Pathogen Informatics"/>
            <person name="Doyle S."/>
        </authorList>
    </citation>
    <scope>NUCLEOTIDE SEQUENCE [LARGE SCALE GENOMIC DNA]</scope>
    <source>
        <strain evidence="2 3">NCTC10283</strain>
    </source>
</reference>
<evidence type="ECO:0000313" key="2">
    <source>
        <dbReference type="EMBL" id="SSY80251.1"/>
    </source>
</evidence>
<dbReference type="Proteomes" id="UP000254209">
    <property type="component" value="Unassembled WGS sequence"/>
</dbReference>
<dbReference type="OrthoDB" id="8606700at2"/>
<evidence type="ECO:0000256" key="1">
    <source>
        <dbReference type="SAM" id="Phobius"/>
    </source>
</evidence>
<feature type="transmembrane region" description="Helical" evidence="1">
    <location>
        <begin position="63"/>
        <end position="81"/>
    </location>
</feature>
<accession>A0A376BTT1</accession>
<gene>
    <name evidence="2" type="ORF">NCTC10283_01805</name>
</gene>
<proteinExistence type="predicted"/>
<dbReference type="RefSeq" id="WP_034296509.1">
    <property type="nucleotide sequence ID" value="NZ_CP091519.2"/>
</dbReference>
<keyword evidence="1" id="KW-0812">Transmembrane</keyword>
<dbReference type="EMBL" id="UFSO01000003">
    <property type="protein sequence ID" value="SSY80251.1"/>
    <property type="molecule type" value="Genomic_DNA"/>
</dbReference>
<keyword evidence="1" id="KW-0472">Membrane</keyword>
<sequence>MFSKPEEVIMACLAAFWTVLTYVAVRFTGDWTTVLMVTGCTAVWAVVVFLLWQAGRLGKLYPFAWGGLVACWWAVLDWFALRGVAVPAGEVVVLSKPWYASWWLKLTLMALPIVVGYVRMWRKSQRPKF</sequence>
<protein>
    <submittedName>
        <fullName evidence="2">Uncharacterized protein</fullName>
    </submittedName>
</protein>
<organism evidence="2 3">
    <name type="scientific">Alysiella crassa</name>
    <dbReference type="NCBI Taxonomy" id="153491"/>
    <lineage>
        <taxon>Bacteria</taxon>
        <taxon>Pseudomonadati</taxon>
        <taxon>Pseudomonadota</taxon>
        <taxon>Betaproteobacteria</taxon>
        <taxon>Neisseriales</taxon>
        <taxon>Neisseriaceae</taxon>
        <taxon>Alysiella</taxon>
    </lineage>
</organism>